<name>A0AA38GZD5_TAXCH</name>
<comment type="caution">
    <text evidence="2">The sequence shown here is derived from an EMBL/GenBank/DDBJ whole genome shotgun (WGS) entry which is preliminary data.</text>
</comment>
<evidence type="ECO:0000313" key="2">
    <source>
        <dbReference type="EMBL" id="KAH9330295.1"/>
    </source>
</evidence>
<evidence type="ECO:0000313" key="3">
    <source>
        <dbReference type="Proteomes" id="UP000824469"/>
    </source>
</evidence>
<dbReference type="InterPro" id="IPR013951">
    <property type="entry name" value="Rxt3"/>
</dbReference>
<gene>
    <name evidence="2" type="ORF">KI387_002403</name>
</gene>
<dbReference type="AlphaFoldDB" id="A0AA38GZD5"/>
<organism evidence="2 3">
    <name type="scientific">Taxus chinensis</name>
    <name type="common">Chinese yew</name>
    <name type="synonym">Taxus wallichiana var. chinensis</name>
    <dbReference type="NCBI Taxonomy" id="29808"/>
    <lineage>
        <taxon>Eukaryota</taxon>
        <taxon>Viridiplantae</taxon>
        <taxon>Streptophyta</taxon>
        <taxon>Embryophyta</taxon>
        <taxon>Tracheophyta</taxon>
        <taxon>Spermatophyta</taxon>
        <taxon>Pinopsida</taxon>
        <taxon>Pinidae</taxon>
        <taxon>Conifers II</taxon>
        <taxon>Cupressales</taxon>
        <taxon>Taxaceae</taxon>
        <taxon>Taxus</taxon>
    </lineage>
</organism>
<dbReference type="Proteomes" id="UP000824469">
    <property type="component" value="Unassembled WGS sequence"/>
</dbReference>
<keyword evidence="3" id="KW-1185">Reference proteome</keyword>
<feature type="compositionally biased region" description="Basic and acidic residues" evidence="1">
    <location>
        <begin position="305"/>
        <end position="315"/>
    </location>
</feature>
<dbReference type="Pfam" id="PF08642">
    <property type="entry name" value="Rxt3"/>
    <property type="match status" value="1"/>
</dbReference>
<accession>A0AA38GZD5</accession>
<dbReference type="SUPFAM" id="SSF69848">
    <property type="entry name" value="LCCL domain"/>
    <property type="match status" value="1"/>
</dbReference>
<reference evidence="2 3" key="1">
    <citation type="journal article" date="2021" name="Nat. Plants">
        <title>The Taxus genome provides insights into paclitaxel biosynthesis.</title>
        <authorList>
            <person name="Xiong X."/>
            <person name="Gou J."/>
            <person name="Liao Q."/>
            <person name="Li Y."/>
            <person name="Zhou Q."/>
            <person name="Bi G."/>
            <person name="Li C."/>
            <person name="Du R."/>
            <person name="Wang X."/>
            <person name="Sun T."/>
            <person name="Guo L."/>
            <person name="Liang H."/>
            <person name="Lu P."/>
            <person name="Wu Y."/>
            <person name="Zhang Z."/>
            <person name="Ro D.K."/>
            <person name="Shang Y."/>
            <person name="Huang S."/>
            <person name="Yan J."/>
        </authorList>
    </citation>
    <scope>NUCLEOTIDE SEQUENCE [LARGE SCALE GENOMIC DNA]</scope>
    <source>
        <strain evidence="2">Ta-2019</strain>
    </source>
</reference>
<dbReference type="InterPro" id="IPR036609">
    <property type="entry name" value="LCCL_sf"/>
</dbReference>
<sequence length="383" mass="42610">SQGQSEASAVVYRVGECMQEIIKLWKEFEASHSTSNGESSSVAGPTLEIRIPAEHVTTTNRQVKGSQLWGTDIYTDDSDLVAVLMHTGYYRPTSSPPPPAIHELRATIRVLPPQDSYTSTLRNSVRSRAWGAASGCSYQVDRCRIMKKGGGSIELEPCLMRFSAVAPTLAPAAMERSMTTRAAASSAYRQQRYAREVTIQYNLCNEPWMKYSISIVADRGLKKSQFTSARLKKGEVLYVETHTNRYELSYDGEKALCNGSFGSSTATSAPSQAVNTADRGMDKPTINENEKHHAHGSHSQNGDKSQSRGNHDVDKAQGVPENFERYKWARCKQPLPQKVMRAIGIPLPSEYVELQLLFLQSYPDEMIPKLFMLHPRVESKVLS</sequence>
<evidence type="ECO:0000256" key="1">
    <source>
        <dbReference type="SAM" id="MobiDB-lite"/>
    </source>
</evidence>
<protein>
    <submittedName>
        <fullName evidence="2">Uncharacterized protein</fullName>
    </submittedName>
</protein>
<feature type="non-terminal residue" evidence="2">
    <location>
        <position position="1"/>
    </location>
</feature>
<feature type="compositionally biased region" description="Polar residues" evidence="1">
    <location>
        <begin position="263"/>
        <end position="275"/>
    </location>
</feature>
<dbReference type="OMA" id="PQISYPE"/>
<feature type="region of interest" description="Disordered" evidence="1">
    <location>
        <begin position="263"/>
        <end position="319"/>
    </location>
</feature>
<dbReference type="EMBL" id="JAHRHJ020000001">
    <property type="protein sequence ID" value="KAH9330295.1"/>
    <property type="molecule type" value="Genomic_DNA"/>
</dbReference>
<proteinExistence type="predicted"/>
<dbReference type="Gene3D" id="2.170.130.20">
    <property type="entry name" value="LCCL-like domain"/>
    <property type="match status" value="1"/>
</dbReference>